<accession>A0A085UYD8</accession>
<sequence length="126" mass="13758">MRWSVLSLFGILGLLAASPAVQADQDYGVLIISRERLEVATSCEIGIYIQDQLAGRVFQEQSVSFNLPAGDVSIRLRLLPGGVFGCDPGMEAQNGARIKIQAGDILKYRIATNLNGLYLKRADLNY</sequence>
<proteinExistence type="predicted"/>
<evidence type="ECO:0000313" key="3">
    <source>
        <dbReference type="Proteomes" id="UP000028643"/>
    </source>
</evidence>
<keyword evidence="1" id="KW-0732">Signal</keyword>
<dbReference type="PATRIC" id="fig|317.174.peg.4517"/>
<reference evidence="2 3" key="1">
    <citation type="submission" date="2014-07" db="EMBL/GenBank/DDBJ databases">
        <title>Draft Genome Sequences of Environmental Pseudomonas syringae strains.</title>
        <authorList>
            <person name="Baltrus D.A."/>
            <person name="Berge O."/>
            <person name="Morris C."/>
        </authorList>
    </citation>
    <scope>NUCLEOTIDE SEQUENCE [LARGE SCALE GENOMIC DNA]</scope>
    <source>
        <strain evidence="2 3">CEB003</strain>
    </source>
</reference>
<gene>
    <name evidence="2" type="ORF">IV02_22110</name>
</gene>
<dbReference type="Proteomes" id="UP000028643">
    <property type="component" value="Unassembled WGS sequence"/>
</dbReference>
<comment type="caution">
    <text evidence="2">The sequence shown here is derived from an EMBL/GenBank/DDBJ whole genome shotgun (WGS) entry which is preliminary data.</text>
</comment>
<dbReference type="AlphaFoldDB" id="A0A085UYD8"/>
<protein>
    <submittedName>
        <fullName evidence="2">Uncharacterized protein</fullName>
    </submittedName>
</protein>
<evidence type="ECO:0000256" key="1">
    <source>
        <dbReference type="SAM" id="SignalP"/>
    </source>
</evidence>
<organism evidence="2 3">
    <name type="scientific">Pseudomonas syringae</name>
    <dbReference type="NCBI Taxonomy" id="317"/>
    <lineage>
        <taxon>Bacteria</taxon>
        <taxon>Pseudomonadati</taxon>
        <taxon>Pseudomonadota</taxon>
        <taxon>Gammaproteobacteria</taxon>
        <taxon>Pseudomonadales</taxon>
        <taxon>Pseudomonadaceae</taxon>
        <taxon>Pseudomonas</taxon>
    </lineage>
</organism>
<feature type="chain" id="PRO_5001798460" evidence="1">
    <location>
        <begin position="24"/>
        <end position="126"/>
    </location>
</feature>
<feature type="signal peptide" evidence="1">
    <location>
        <begin position="1"/>
        <end position="23"/>
    </location>
</feature>
<evidence type="ECO:0000313" key="2">
    <source>
        <dbReference type="EMBL" id="KFE48201.1"/>
    </source>
</evidence>
<dbReference type="EMBL" id="JPQT01000124">
    <property type="protein sequence ID" value="KFE48201.1"/>
    <property type="molecule type" value="Genomic_DNA"/>
</dbReference>
<dbReference type="RefSeq" id="WP_047577728.1">
    <property type="nucleotide sequence ID" value="NZ_JPQT01000124.1"/>
</dbReference>
<name>A0A085UYD8_PSESX</name>